<comment type="caution">
    <text evidence="4">The sequence shown here is derived from an EMBL/GenBank/DDBJ whole genome shotgun (WGS) entry which is preliminary data.</text>
</comment>
<dbReference type="InterPro" id="IPR003423">
    <property type="entry name" value="OMP_efflux"/>
</dbReference>
<dbReference type="AlphaFoldDB" id="A0A9D1EXL4"/>
<dbReference type="InterPro" id="IPR010131">
    <property type="entry name" value="MdtP/NodT-like"/>
</dbReference>
<comment type="similarity">
    <text evidence="1">Belongs to the outer membrane factor (OMF) (TC 1.B.17) family.</text>
</comment>
<accession>A0A9D1EXL4</accession>
<name>A0A9D1EXL4_9BACT</name>
<dbReference type="Gene3D" id="1.20.1600.10">
    <property type="entry name" value="Outer membrane efflux proteins (OEP)"/>
    <property type="match status" value="1"/>
</dbReference>
<protein>
    <submittedName>
        <fullName evidence="4">TolC family protein</fullName>
    </submittedName>
</protein>
<feature type="chain" id="PRO_5039588123" evidence="3">
    <location>
        <begin position="21"/>
        <end position="448"/>
    </location>
</feature>
<dbReference type="GO" id="GO:0015562">
    <property type="term" value="F:efflux transmembrane transporter activity"/>
    <property type="evidence" value="ECO:0007669"/>
    <property type="project" value="InterPro"/>
</dbReference>
<evidence type="ECO:0000256" key="3">
    <source>
        <dbReference type="SAM" id="SignalP"/>
    </source>
</evidence>
<organism evidence="4 5">
    <name type="scientific">Candidatus Scatousia excrementigallinarum</name>
    <dbReference type="NCBI Taxonomy" id="2840935"/>
    <lineage>
        <taxon>Bacteria</taxon>
        <taxon>Candidatus Scatousia</taxon>
    </lineage>
</organism>
<dbReference type="Pfam" id="PF02321">
    <property type="entry name" value="OEP"/>
    <property type="match status" value="2"/>
</dbReference>
<proteinExistence type="inferred from homology"/>
<dbReference type="PANTHER" id="PTHR30203:SF30">
    <property type="entry name" value="OUTER MEMBRANE PROTEIN-RELATED"/>
    <property type="match status" value="1"/>
</dbReference>
<reference evidence="4" key="1">
    <citation type="submission" date="2020-10" db="EMBL/GenBank/DDBJ databases">
        <authorList>
            <person name="Gilroy R."/>
        </authorList>
    </citation>
    <scope>NUCLEOTIDE SEQUENCE</scope>
    <source>
        <strain evidence="4">6276</strain>
    </source>
</reference>
<sequence>MKRIIGMVLVLALLCSQAVCEELSFEEFLNSGLEHSYQLKKAVLDKSISQKGIGEARSEYLPTLSAYAVSERYNDLTDGRAQITAIGNEIFLNRNYYQDAAALMLAYNVFDFGIRRRQLDIAKADFTQKEYMLKKDTYDLKLDLVDLYAQTLSLYKEINIKKSVLGVHEELNEINKRLKEAGKISEIDVIDGEIKISELRTQIEDLSNNFSKKLIDMTFYTNKEYSSDSIQIKDFSKDDSAFTPQNGVAKLSAEVITLTPENSPDNFIYDLEILKKKKEYEIQKRYNYPKIKLDSRYSLYGSDTNNLFDAFSDISQRSFSIRLTASMTLFDGLKNRNKIAKAKYEIEKAKIEKEQKMAELKAKYEQIQLDAKNAAIQEENVIKTLALVNKNLNLMERLNFNGLSDKSECLKRKLALLDKKLDLEENQIKLQTSQYKLKVLSDKNEESL</sequence>
<feature type="coiled-coil region" evidence="2">
    <location>
        <begin position="339"/>
        <end position="377"/>
    </location>
</feature>
<keyword evidence="3" id="KW-0732">Signal</keyword>
<dbReference type="PANTHER" id="PTHR30203">
    <property type="entry name" value="OUTER MEMBRANE CATION EFFLUX PROTEIN"/>
    <property type="match status" value="1"/>
</dbReference>
<evidence type="ECO:0000256" key="2">
    <source>
        <dbReference type="SAM" id="Coils"/>
    </source>
</evidence>
<dbReference type="EMBL" id="DVIU01000046">
    <property type="protein sequence ID" value="HIS35459.1"/>
    <property type="molecule type" value="Genomic_DNA"/>
</dbReference>
<dbReference type="Proteomes" id="UP000823928">
    <property type="component" value="Unassembled WGS sequence"/>
</dbReference>
<evidence type="ECO:0000313" key="5">
    <source>
        <dbReference type="Proteomes" id="UP000823928"/>
    </source>
</evidence>
<dbReference type="SUPFAM" id="SSF56954">
    <property type="entry name" value="Outer membrane efflux proteins (OEP)"/>
    <property type="match status" value="1"/>
</dbReference>
<keyword evidence="2" id="KW-0175">Coiled coil</keyword>
<reference evidence="4" key="2">
    <citation type="journal article" date="2021" name="PeerJ">
        <title>Extensive microbial diversity within the chicken gut microbiome revealed by metagenomics and culture.</title>
        <authorList>
            <person name="Gilroy R."/>
            <person name="Ravi A."/>
            <person name="Getino M."/>
            <person name="Pursley I."/>
            <person name="Horton D.L."/>
            <person name="Alikhan N.F."/>
            <person name="Baker D."/>
            <person name="Gharbi K."/>
            <person name="Hall N."/>
            <person name="Watson M."/>
            <person name="Adriaenssens E.M."/>
            <person name="Foster-Nyarko E."/>
            <person name="Jarju S."/>
            <person name="Secka A."/>
            <person name="Antonio M."/>
            <person name="Oren A."/>
            <person name="Chaudhuri R.R."/>
            <person name="La Ragione R."/>
            <person name="Hildebrand F."/>
            <person name="Pallen M.J."/>
        </authorList>
    </citation>
    <scope>NUCLEOTIDE SEQUENCE</scope>
    <source>
        <strain evidence="4">6276</strain>
    </source>
</reference>
<evidence type="ECO:0000313" key="4">
    <source>
        <dbReference type="EMBL" id="HIS35459.1"/>
    </source>
</evidence>
<gene>
    <name evidence="4" type="ORF">IAC10_02345</name>
</gene>
<evidence type="ECO:0000256" key="1">
    <source>
        <dbReference type="ARBA" id="ARBA00007613"/>
    </source>
</evidence>
<feature type="signal peptide" evidence="3">
    <location>
        <begin position="1"/>
        <end position="20"/>
    </location>
</feature>